<comment type="catalytic activity">
    <reaction evidence="15 18">
        <text>alpha-D-glucosamine 1-phosphate + acetyl-CoA = N-acetyl-alpha-D-glucosamine 1-phosphate + CoA + H(+)</text>
        <dbReference type="Rhea" id="RHEA:13725"/>
        <dbReference type="ChEBI" id="CHEBI:15378"/>
        <dbReference type="ChEBI" id="CHEBI:57287"/>
        <dbReference type="ChEBI" id="CHEBI:57288"/>
        <dbReference type="ChEBI" id="CHEBI:57776"/>
        <dbReference type="ChEBI" id="CHEBI:58516"/>
        <dbReference type="EC" id="2.3.1.157"/>
    </reaction>
</comment>
<evidence type="ECO:0000259" key="20">
    <source>
        <dbReference type="Pfam" id="PF12804"/>
    </source>
</evidence>
<feature type="compositionally biased region" description="Basic and acidic residues" evidence="19">
    <location>
        <begin position="458"/>
        <end position="475"/>
    </location>
</feature>
<dbReference type="AlphaFoldDB" id="A0A1X6X899"/>
<dbReference type="GO" id="GO:0000902">
    <property type="term" value="P:cell morphogenesis"/>
    <property type="evidence" value="ECO:0007669"/>
    <property type="project" value="UniProtKB-UniRule"/>
</dbReference>
<gene>
    <name evidence="18" type="primary">glmU</name>
    <name evidence="21" type="ORF">FM110_12680</name>
</gene>
<dbReference type="GO" id="GO:0006048">
    <property type="term" value="P:UDP-N-acetylglucosamine biosynthetic process"/>
    <property type="evidence" value="ECO:0007669"/>
    <property type="project" value="UniProtKB-UniPathway"/>
</dbReference>
<evidence type="ECO:0000256" key="6">
    <source>
        <dbReference type="ARBA" id="ARBA00022695"/>
    </source>
</evidence>
<feature type="binding site" evidence="18">
    <location>
        <position position="162"/>
    </location>
    <ligand>
        <name>UDP-N-acetyl-alpha-D-glucosamine</name>
        <dbReference type="ChEBI" id="CHEBI:57705"/>
    </ligand>
</feature>
<comment type="pathway">
    <text evidence="18">Nucleotide-sugar biosynthesis; UDP-N-acetyl-alpha-D-glucosamine biosynthesis; UDP-N-acetyl-alpha-D-glucosamine from N-acetyl-alpha-D-glucosamine 1-phosphate: step 1/1.</text>
</comment>
<evidence type="ECO:0000256" key="18">
    <source>
        <dbReference type="HAMAP-Rule" id="MF_01631"/>
    </source>
</evidence>
<keyword evidence="9 18" id="KW-0460">Magnesium</keyword>
<feature type="region of interest" description="Pyrophosphorylase" evidence="18">
    <location>
        <begin position="1"/>
        <end position="237"/>
    </location>
</feature>
<evidence type="ECO:0000256" key="10">
    <source>
        <dbReference type="ARBA" id="ARBA00022960"/>
    </source>
</evidence>
<evidence type="ECO:0000256" key="1">
    <source>
        <dbReference type="ARBA" id="ARBA00004496"/>
    </source>
</evidence>
<comment type="pathway">
    <text evidence="18">Nucleotide-sugar biosynthesis; UDP-N-acetyl-alpha-D-glucosamine biosynthesis; N-acetyl-alpha-D-glucosamine 1-phosphate from alpha-D-glucosamine 6-phosphate (route II): step 2/2.</text>
</comment>
<dbReference type="SUPFAM" id="SSF51161">
    <property type="entry name" value="Trimeric LpxA-like enzymes"/>
    <property type="match status" value="1"/>
</dbReference>
<feature type="binding site" evidence="18">
    <location>
        <begin position="393"/>
        <end position="394"/>
    </location>
    <ligand>
        <name>acetyl-CoA</name>
        <dbReference type="ChEBI" id="CHEBI:57288"/>
    </ligand>
</feature>
<keyword evidence="5 18" id="KW-0808">Transferase</keyword>
<feature type="compositionally biased region" description="Basic and acidic residues" evidence="19">
    <location>
        <begin position="489"/>
        <end position="498"/>
    </location>
</feature>
<dbReference type="PANTHER" id="PTHR43584:SF3">
    <property type="entry name" value="BIFUNCTIONAL PROTEIN GLMU"/>
    <property type="match status" value="1"/>
</dbReference>
<dbReference type="InterPro" id="IPR005882">
    <property type="entry name" value="Bifunctional_GlmU"/>
</dbReference>
<evidence type="ECO:0000256" key="4">
    <source>
        <dbReference type="ARBA" id="ARBA00022490"/>
    </source>
</evidence>
<feature type="binding site" evidence="18">
    <location>
        <position position="387"/>
    </location>
    <ligand>
        <name>acetyl-CoA</name>
        <dbReference type="ChEBI" id="CHEBI:57288"/>
    </ligand>
</feature>
<evidence type="ECO:0000256" key="19">
    <source>
        <dbReference type="SAM" id="MobiDB-lite"/>
    </source>
</evidence>
<dbReference type="GO" id="GO:0019134">
    <property type="term" value="F:glucosamine-1-phosphate N-acetyltransferase activity"/>
    <property type="evidence" value="ECO:0007669"/>
    <property type="project" value="UniProtKB-UniRule"/>
</dbReference>
<dbReference type="EMBL" id="FWFG01000109">
    <property type="protein sequence ID" value="SLM95369.1"/>
    <property type="molecule type" value="Genomic_DNA"/>
</dbReference>
<dbReference type="CDD" id="cd03353">
    <property type="entry name" value="LbH_GlmU_C"/>
    <property type="match status" value="1"/>
</dbReference>
<comment type="caution">
    <text evidence="18">Lacks conserved residue(s) required for the propagation of feature annotation.</text>
</comment>
<dbReference type="PANTHER" id="PTHR43584">
    <property type="entry name" value="NUCLEOTIDYL TRANSFERASE"/>
    <property type="match status" value="1"/>
</dbReference>
<dbReference type="GO" id="GO:0003977">
    <property type="term" value="F:UDP-N-acetylglucosamine diphosphorylase activity"/>
    <property type="evidence" value="ECO:0007669"/>
    <property type="project" value="UniProtKB-UniRule"/>
</dbReference>
<feature type="region of interest" description="Disordered" evidence="19">
    <location>
        <begin position="458"/>
        <end position="498"/>
    </location>
</feature>
<dbReference type="EC" id="2.7.7.23" evidence="18"/>
<keyword evidence="6 18" id="KW-0548">Nucleotidyltransferase</keyword>
<dbReference type="InterPro" id="IPR050065">
    <property type="entry name" value="GlmU-like"/>
</dbReference>
<feature type="binding site" evidence="18">
    <location>
        <position position="109"/>
    </location>
    <ligand>
        <name>Mg(2+)</name>
        <dbReference type="ChEBI" id="CHEBI:18420"/>
    </ligand>
</feature>
<feature type="binding site" evidence="18">
    <location>
        <position position="79"/>
    </location>
    <ligand>
        <name>UDP-N-acetyl-alpha-D-glucosamine</name>
        <dbReference type="ChEBI" id="CHEBI:57705"/>
    </ligand>
</feature>
<organism evidence="21 22">
    <name type="scientific">Brachybacterium nesterenkovii</name>
    <dbReference type="NCBI Taxonomy" id="47847"/>
    <lineage>
        <taxon>Bacteria</taxon>
        <taxon>Bacillati</taxon>
        <taxon>Actinomycetota</taxon>
        <taxon>Actinomycetes</taxon>
        <taxon>Micrococcales</taxon>
        <taxon>Dermabacteraceae</taxon>
        <taxon>Brachybacterium</taxon>
    </lineage>
</organism>
<dbReference type="EC" id="2.3.1.157" evidence="18"/>
<dbReference type="UniPathway" id="UPA00113">
    <property type="reaction ID" value="UER00532"/>
</dbReference>
<dbReference type="GO" id="GO:0009245">
    <property type="term" value="P:lipid A biosynthetic process"/>
    <property type="evidence" value="ECO:0007669"/>
    <property type="project" value="UniProtKB-UniRule"/>
</dbReference>
<reference evidence="21 22" key="1">
    <citation type="submission" date="2017-02" db="EMBL/GenBank/DDBJ databases">
        <authorList>
            <person name="Peterson S.W."/>
        </authorList>
    </citation>
    <scope>NUCLEOTIDE SEQUENCE [LARGE SCALE GENOMIC DNA]</scope>
    <source>
        <strain evidence="21 22">CIP104813</strain>
    </source>
</reference>
<comment type="similarity">
    <text evidence="2 18">In the C-terminal section; belongs to the transferase hexapeptide repeat family.</text>
</comment>
<feature type="binding site" evidence="18">
    <location>
        <position position="430"/>
    </location>
    <ligand>
        <name>acetyl-CoA</name>
        <dbReference type="ChEBI" id="CHEBI:57288"/>
    </ligand>
</feature>
<feature type="binding site" evidence="18">
    <location>
        <position position="358"/>
    </location>
    <ligand>
        <name>UDP-N-acetyl-alpha-D-glucosamine</name>
        <dbReference type="ChEBI" id="CHEBI:57705"/>
    </ligand>
</feature>
<dbReference type="GO" id="GO:0005737">
    <property type="term" value="C:cytoplasm"/>
    <property type="evidence" value="ECO:0007669"/>
    <property type="project" value="UniProtKB-SubCell"/>
</dbReference>
<dbReference type="Gene3D" id="3.90.550.10">
    <property type="entry name" value="Spore Coat Polysaccharide Biosynthesis Protein SpsA, Chain A"/>
    <property type="match status" value="1"/>
</dbReference>
<dbReference type="GO" id="GO:0071555">
    <property type="term" value="P:cell wall organization"/>
    <property type="evidence" value="ECO:0007669"/>
    <property type="project" value="UniProtKB-KW"/>
</dbReference>
<evidence type="ECO:0000256" key="11">
    <source>
        <dbReference type="ARBA" id="ARBA00022984"/>
    </source>
</evidence>
<evidence type="ECO:0000256" key="16">
    <source>
        <dbReference type="ARBA" id="ARBA00048493"/>
    </source>
</evidence>
<comment type="function">
    <text evidence="17 18">Catalyzes the last two sequential reactions in the de novo biosynthetic pathway for UDP-N-acetylglucosamine (UDP-GlcNAc). The C-terminal domain catalyzes the transfer of acetyl group from acetyl coenzyme A to glucosamine-1-phosphate (GlcN-1-P) to produce N-acetylglucosamine-1-phosphate (GlcNAc-1-P), which is converted into UDP-GlcNAc by the transfer of uridine 5-monophosphate (from uridine 5-triphosphate), a reaction catalyzed by the N-terminal domain.</text>
</comment>
<dbReference type="InterPro" id="IPR011004">
    <property type="entry name" value="Trimer_LpxA-like_sf"/>
</dbReference>
<feature type="binding site" evidence="18">
    <location>
        <position position="235"/>
    </location>
    <ligand>
        <name>Mg(2+)</name>
        <dbReference type="ChEBI" id="CHEBI:18420"/>
    </ligand>
</feature>
<evidence type="ECO:0000256" key="3">
    <source>
        <dbReference type="ARBA" id="ARBA00007947"/>
    </source>
</evidence>
<evidence type="ECO:0000313" key="21">
    <source>
        <dbReference type="EMBL" id="SLM95369.1"/>
    </source>
</evidence>
<feature type="region of interest" description="Linker" evidence="18">
    <location>
        <begin position="238"/>
        <end position="258"/>
    </location>
</feature>
<keyword evidence="7 18" id="KW-0479">Metal-binding</keyword>
<dbReference type="InterPro" id="IPR025877">
    <property type="entry name" value="MobA-like_NTP_Trfase"/>
</dbReference>
<comment type="cofactor">
    <cofactor evidence="18">
        <name>Mg(2+)</name>
        <dbReference type="ChEBI" id="CHEBI:18420"/>
    </cofactor>
    <text evidence="18">Binds 1 Mg(2+) ion per subunit.</text>
</comment>
<feature type="binding site" evidence="18">
    <location>
        <begin position="107"/>
        <end position="109"/>
    </location>
    <ligand>
        <name>UDP-N-acetyl-alpha-D-glucosamine</name>
        <dbReference type="ChEBI" id="CHEBI:57705"/>
    </ligand>
</feature>
<feature type="domain" description="MobA-like NTP transferase" evidence="20">
    <location>
        <begin position="10"/>
        <end position="151"/>
    </location>
</feature>
<feature type="binding site" evidence="18">
    <location>
        <position position="340"/>
    </location>
    <ligand>
        <name>UDP-N-acetyl-alpha-D-glucosamine</name>
        <dbReference type="ChEBI" id="CHEBI:57705"/>
    </ligand>
</feature>
<dbReference type="Pfam" id="PF12804">
    <property type="entry name" value="NTP_transf_3"/>
    <property type="match status" value="1"/>
</dbReference>
<keyword evidence="4 18" id="KW-0963">Cytoplasm</keyword>
<keyword evidence="11 18" id="KW-0573">Peptidoglycan synthesis</keyword>
<comment type="subcellular location">
    <subcellularLocation>
        <location evidence="1 18">Cytoplasm</location>
    </subcellularLocation>
</comment>
<feature type="binding site" evidence="18">
    <location>
        <position position="26"/>
    </location>
    <ligand>
        <name>UDP-N-acetyl-alpha-D-glucosamine</name>
        <dbReference type="ChEBI" id="CHEBI:57705"/>
    </ligand>
</feature>
<accession>A0A1X6X899</accession>
<dbReference type="CDD" id="cd02540">
    <property type="entry name" value="GT2_GlmU_N_bac"/>
    <property type="match status" value="1"/>
</dbReference>
<feature type="binding site" evidence="18">
    <location>
        <position position="146"/>
    </location>
    <ligand>
        <name>UDP-N-acetyl-alpha-D-glucosamine</name>
        <dbReference type="ChEBI" id="CHEBI:57705"/>
    </ligand>
</feature>
<dbReference type="Gene3D" id="2.160.10.10">
    <property type="entry name" value="Hexapeptide repeat proteins"/>
    <property type="match status" value="1"/>
</dbReference>
<dbReference type="Pfam" id="PF00132">
    <property type="entry name" value="Hexapep"/>
    <property type="match status" value="1"/>
</dbReference>
<proteinExistence type="inferred from homology"/>
<feature type="binding site" evidence="18">
    <location>
        <position position="373"/>
    </location>
    <ligand>
        <name>UDP-N-acetyl-alpha-D-glucosamine</name>
        <dbReference type="ChEBI" id="CHEBI:57705"/>
    </ligand>
</feature>
<dbReference type="InterPro" id="IPR001451">
    <property type="entry name" value="Hexapep"/>
</dbReference>
<comment type="similarity">
    <text evidence="3 18">In the N-terminal section; belongs to the N-acetylglucosamine-1-phosphate uridyltransferase family.</text>
</comment>
<dbReference type="InterPro" id="IPR029044">
    <property type="entry name" value="Nucleotide-diphossugar_trans"/>
</dbReference>
<keyword evidence="14 18" id="KW-0961">Cell wall biogenesis/degradation</keyword>
<comment type="pathway">
    <text evidence="18">Bacterial outer membrane biogenesis; LPS lipid A biosynthesis.</text>
</comment>
<dbReference type="SUPFAM" id="SSF53448">
    <property type="entry name" value="Nucleotide-diphospho-sugar transferases"/>
    <property type="match status" value="1"/>
</dbReference>
<feature type="binding site" evidence="18">
    <location>
        <position position="384"/>
    </location>
    <ligand>
        <name>UDP-N-acetyl-alpha-D-glucosamine</name>
        <dbReference type="ChEBI" id="CHEBI:57705"/>
    </ligand>
</feature>
<dbReference type="NCBIfam" id="TIGR01173">
    <property type="entry name" value="glmU"/>
    <property type="match status" value="1"/>
</dbReference>
<feature type="binding site" evidence="18">
    <location>
        <begin position="84"/>
        <end position="85"/>
    </location>
    <ligand>
        <name>UDP-N-acetyl-alpha-D-glucosamine</name>
        <dbReference type="ChEBI" id="CHEBI:57705"/>
    </ligand>
</feature>
<evidence type="ECO:0000256" key="5">
    <source>
        <dbReference type="ARBA" id="ARBA00022679"/>
    </source>
</evidence>
<evidence type="ECO:0000256" key="7">
    <source>
        <dbReference type="ARBA" id="ARBA00022723"/>
    </source>
</evidence>
<evidence type="ECO:0000256" key="2">
    <source>
        <dbReference type="ARBA" id="ARBA00007707"/>
    </source>
</evidence>
<dbReference type="InterPro" id="IPR038009">
    <property type="entry name" value="GlmU_C_LbH"/>
</dbReference>
<comment type="catalytic activity">
    <reaction evidence="16 18">
        <text>N-acetyl-alpha-D-glucosamine 1-phosphate + UTP + H(+) = UDP-N-acetyl-alpha-D-glucosamine + diphosphate</text>
        <dbReference type="Rhea" id="RHEA:13509"/>
        <dbReference type="ChEBI" id="CHEBI:15378"/>
        <dbReference type="ChEBI" id="CHEBI:33019"/>
        <dbReference type="ChEBI" id="CHEBI:46398"/>
        <dbReference type="ChEBI" id="CHEBI:57705"/>
        <dbReference type="ChEBI" id="CHEBI:57776"/>
        <dbReference type="EC" id="2.7.7.23"/>
    </reaction>
</comment>
<dbReference type="UniPathway" id="UPA00973"/>
<dbReference type="GO" id="GO:0009252">
    <property type="term" value="P:peptidoglycan biosynthetic process"/>
    <property type="evidence" value="ECO:0007669"/>
    <property type="project" value="UniProtKB-UniRule"/>
</dbReference>
<feature type="binding site" evidence="18">
    <location>
        <position position="412"/>
    </location>
    <ligand>
        <name>acetyl-CoA</name>
        <dbReference type="ChEBI" id="CHEBI:57288"/>
    </ligand>
</feature>
<dbReference type="OrthoDB" id="9775031at2"/>
<evidence type="ECO:0000256" key="9">
    <source>
        <dbReference type="ARBA" id="ARBA00022842"/>
    </source>
</evidence>
<comment type="subunit">
    <text evidence="18">Homotrimer.</text>
</comment>
<evidence type="ECO:0000313" key="22">
    <source>
        <dbReference type="Proteomes" id="UP000195981"/>
    </source>
</evidence>
<feature type="binding site" evidence="18">
    <location>
        <begin position="12"/>
        <end position="15"/>
    </location>
    <ligand>
        <name>UDP-N-acetyl-alpha-D-glucosamine</name>
        <dbReference type="ChEBI" id="CHEBI:57705"/>
    </ligand>
</feature>
<evidence type="ECO:0000256" key="8">
    <source>
        <dbReference type="ARBA" id="ARBA00022737"/>
    </source>
</evidence>
<dbReference type="RefSeq" id="WP_087105112.1">
    <property type="nucleotide sequence ID" value="NZ_FWFG01000109.1"/>
</dbReference>
<feature type="region of interest" description="N-acetyltransferase" evidence="18">
    <location>
        <begin position="259"/>
        <end position="498"/>
    </location>
</feature>
<protein>
    <recommendedName>
        <fullName evidence="18">Bifunctional protein GlmU</fullName>
    </recommendedName>
    <domain>
        <recommendedName>
            <fullName evidence="18">UDP-N-acetylglucosamine pyrophosphorylase</fullName>
            <ecNumber evidence="18">2.7.7.23</ecNumber>
        </recommendedName>
        <alternativeName>
            <fullName evidence="18">N-acetylglucosamine-1-phosphate uridyltransferase</fullName>
        </alternativeName>
    </domain>
    <domain>
        <recommendedName>
            <fullName evidence="18">Glucosamine-1-phosphate N-acetyltransferase</fullName>
            <ecNumber evidence="18">2.3.1.157</ecNumber>
        </recommendedName>
    </domain>
</protein>
<keyword evidence="10 18" id="KW-0133">Cell shape</keyword>
<dbReference type="NCBIfam" id="NF010932">
    <property type="entry name" value="PRK14352.1"/>
    <property type="match status" value="1"/>
</dbReference>
<keyword evidence="22" id="KW-1185">Reference proteome</keyword>
<feature type="active site" description="Proton acceptor" evidence="18">
    <location>
        <position position="370"/>
    </location>
</feature>
<dbReference type="GO" id="GO:0000287">
    <property type="term" value="F:magnesium ion binding"/>
    <property type="evidence" value="ECO:0007669"/>
    <property type="project" value="UniProtKB-UniRule"/>
</dbReference>
<keyword evidence="8 18" id="KW-0677">Repeat</keyword>
<dbReference type="Proteomes" id="UP000195981">
    <property type="component" value="Unassembled WGS sequence"/>
</dbReference>
<keyword evidence="12 18" id="KW-0511">Multifunctional enzyme</keyword>
<evidence type="ECO:0000256" key="14">
    <source>
        <dbReference type="ARBA" id="ARBA00023316"/>
    </source>
</evidence>
<evidence type="ECO:0000256" key="17">
    <source>
        <dbReference type="ARBA" id="ARBA00049628"/>
    </source>
</evidence>
<dbReference type="HAMAP" id="MF_01631">
    <property type="entry name" value="GlmU"/>
    <property type="match status" value="1"/>
</dbReference>
<name>A0A1X6X899_9MICO</name>
<evidence type="ECO:0000256" key="15">
    <source>
        <dbReference type="ARBA" id="ARBA00048247"/>
    </source>
</evidence>
<evidence type="ECO:0000256" key="12">
    <source>
        <dbReference type="ARBA" id="ARBA00023268"/>
    </source>
</evidence>
<dbReference type="GO" id="GO:0016020">
    <property type="term" value="C:membrane"/>
    <property type="evidence" value="ECO:0007669"/>
    <property type="project" value="GOC"/>
</dbReference>
<keyword evidence="13 18" id="KW-0012">Acyltransferase</keyword>
<sequence>MNSHAPQAIVVLAAGAGTRMKSAVPKVLHPICGRSLLMHAVTAAAGLDPERLVVVVRHERDQVVEHLAEHAAFVRVADQDEIPGTGRAVQCGLEQVDAETGTVVVTYGDVPLLDAATLERLVAEHEGTHSAVTVLTARIPDPTGYGRILRDEAGEQVLGIVEHKDADEAQRAIDEVNSGIYAFDLAVLRSALSRIGTDNAQGEMYLTDVLAIAREDGGSVRALVTDDPVLVEGANDRVQLAQLGAEMRRRINERHMRAGVTIIDPDTTWIDADVTIGQDAVIEPGVQLQGATDIAGEAVIGPDSTLRDTVVGRGAHVVRTQALLAEIGEEATVGPYTYLRPGTVLGARGKIGGFCETKNAQIGDGAKVPHLSYVGDAEIGEGTNIGAATIFANYDGVNKHRTKVGRHVRVGSDSVLVAPVEIGDGAATGAGTVVRKDVPPGALAVNASGQRNVEGWTQRRREGTAAAEAAREALERAASGDATDASEMDTTHGEQETR</sequence>
<evidence type="ECO:0000256" key="13">
    <source>
        <dbReference type="ARBA" id="ARBA00023315"/>
    </source>
</evidence>
<feature type="binding site" evidence="18">
    <location>
        <position position="235"/>
    </location>
    <ligand>
        <name>UDP-N-acetyl-alpha-D-glucosamine</name>
        <dbReference type="ChEBI" id="CHEBI:57705"/>
    </ligand>
</feature>
<feature type="binding site" evidence="18">
    <location>
        <position position="177"/>
    </location>
    <ligand>
        <name>UDP-N-acetyl-alpha-D-glucosamine</name>
        <dbReference type="ChEBI" id="CHEBI:57705"/>
    </ligand>
</feature>
<dbReference type="GO" id="GO:0008360">
    <property type="term" value="P:regulation of cell shape"/>
    <property type="evidence" value="ECO:0007669"/>
    <property type="project" value="UniProtKB-KW"/>
</dbReference>